<dbReference type="AlphaFoldDB" id="A0A4C1WAV0"/>
<feature type="compositionally biased region" description="Basic and acidic residues" evidence="1">
    <location>
        <begin position="146"/>
        <end position="155"/>
    </location>
</feature>
<feature type="region of interest" description="Disordered" evidence="1">
    <location>
        <begin position="43"/>
        <end position="89"/>
    </location>
</feature>
<organism evidence="3 4">
    <name type="scientific">Eumeta variegata</name>
    <name type="common">Bagworm moth</name>
    <name type="synonym">Eumeta japonica</name>
    <dbReference type="NCBI Taxonomy" id="151549"/>
    <lineage>
        <taxon>Eukaryota</taxon>
        <taxon>Metazoa</taxon>
        <taxon>Ecdysozoa</taxon>
        <taxon>Arthropoda</taxon>
        <taxon>Hexapoda</taxon>
        <taxon>Insecta</taxon>
        <taxon>Pterygota</taxon>
        <taxon>Neoptera</taxon>
        <taxon>Endopterygota</taxon>
        <taxon>Lepidoptera</taxon>
        <taxon>Glossata</taxon>
        <taxon>Ditrysia</taxon>
        <taxon>Tineoidea</taxon>
        <taxon>Psychidae</taxon>
        <taxon>Oiketicinae</taxon>
        <taxon>Eumeta</taxon>
    </lineage>
</organism>
<reference evidence="3 4" key="1">
    <citation type="journal article" date="2019" name="Commun. Biol.">
        <title>The bagworm genome reveals a unique fibroin gene that provides high tensile strength.</title>
        <authorList>
            <person name="Kono N."/>
            <person name="Nakamura H."/>
            <person name="Ohtoshi R."/>
            <person name="Tomita M."/>
            <person name="Numata K."/>
            <person name="Arakawa K."/>
        </authorList>
    </citation>
    <scope>NUCLEOTIDE SEQUENCE [LARGE SCALE GENOMIC DNA]</scope>
</reference>
<feature type="domain" description="Endonuclease/exonuclease/phosphatase" evidence="2">
    <location>
        <begin position="98"/>
        <end position="228"/>
    </location>
</feature>
<dbReference type="OrthoDB" id="412981at2759"/>
<evidence type="ECO:0000313" key="4">
    <source>
        <dbReference type="Proteomes" id="UP000299102"/>
    </source>
</evidence>
<dbReference type="Proteomes" id="UP000299102">
    <property type="component" value="Unassembled WGS sequence"/>
</dbReference>
<keyword evidence="3" id="KW-0548">Nucleotidyltransferase</keyword>
<dbReference type="Gene3D" id="3.60.10.10">
    <property type="entry name" value="Endonuclease/exonuclease/phosphatase"/>
    <property type="match status" value="1"/>
</dbReference>
<comment type="caution">
    <text evidence="3">The sequence shown here is derived from an EMBL/GenBank/DDBJ whole genome shotgun (WGS) entry which is preliminary data.</text>
</comment>
<name>A0A4C1WAV0_EUMVA</name>
<feature type="region of interest" description="Disordered" evidence="1">
    <location>
        <begin position="1"/>
        <end position="20"/>
    </location>
</feature>
<evidence type="ECO:0000256" key="1">
    <source>
        <dbReference type="SAM" id="MobiDB-lite"/>
    </source>
</evidence>
<accession>A0A4C1WAV0</accession>
<dbReference type="SUPFAM" id="SSF56219">
    <property type="entry name" value="DNase I-like"/>
    <property type="match status" value="1"/>
</dbReference>
<keyword evidence="3" id="KW-0695">RNA-directed DNA polymerase</keyword>
<evidence type="ECO:0000313" key="3">
    <source>
        <dbReference type="EMBL" id="GBP47639.1"/>
    </source>
</evidence>
<keyword evidence="3" id="KW-0808">Transferase</keyword>
<dbReference type="Pfam" id="PF03372">
    <property type="entry name" value="Exo_endo_phos"/>
    <property type="match status" value="1"/>
</dbReference>
<proteinExistence type="predicted"/>
<protein>
    <submittedName>
        <fullName evidence="3">Probable RNA-directed DNA polymerase from transposon BS</fullName>
    </submittedName>
</protein>
<dbReference type="InterPro" id="IPR005135">
    <property type="entry name" value="Endo/exonuclease/phosphatase"/>
</dbReference>
<keyword evidence="4" id="KW-1185">Reference proteome</keyword>
<sequence length="300" mass="33220">MKLCLGEGDQSEAENRDGRYGTAANRCSELMWRSCIELRATSGPGDPWLPTTGATHLGTGADDGSLAGSTDRPGSGHGAATGSTSRPRRSPADLRIIYWNAGGISGRLPDLRTLVQSQDIHIVLLGETKLRPRQQLRLPTFVPPETRYRPRDRFSGHRGTGAQRHRPRRTGAAGVHHTRSIGTPTILAGDLNAKHTAWGSRVISPAGRQLLQDSEQHGYEVRTTHHHTSRLTFRFADVLDVVLCHQLPYPIYVEVLYDMDTQHLPILITLGTTAHMTPARPPTHRTDWDAFKVRWGTPHR</sequence>
<evidence type="ECO:0000259" key="2">
    <source>
        <dbReference type="Pfam" id="PF03372"/>
    </source>
</evidence>
<dbReference type="InterPro" id="IPR036691">
    <property type="entry name" value="Endo/exonu/phosph_ase_sf"/>
</dbReference>
<feature type="region of interest" description="Disordered" evidence="1">
    <location>
        <begin position="143"/>
        <end position="177"/>
    </location>
</feature>
<dbReference type="GO" id="GO:0003964">
    <property type="term" value="F:RNA-directed DNA polymerase activity"/>
    <property type="evidence" value="ECO:0007669"/>
    <property type="project" value="UniProtKB-KW"/>
</dbReference>
<gene>
    <name evidence="3" type="primary">RTase</name>
    <name evidence="3" type="ORF">EVAR_40035_1</name>
</gene>
<dbReference type="EMBL" id="BGZK01000506">
    <property type="protein sequence ID" value="GBP47639.1"/>
    <property type="molecule type" value="Genomic_DNA"/>
</dbReference>